<dbReference type="EMBL" id="JACXVP010000012">
    <property type="protein sequence ID" value="KAG5570813.1"/>
    <property type="molecule type" value="Genomic_DNA"/>
</dbReference>
<evidence type="ECO:0000313" key="1">
    <source>
        <dbReference type="EMBL" id="KAG5570813.1"/>
    </source>
</evidence>
<sequence length="64" mass="7370">MSKDVNNNMPINWVKLLEDIKAYNSFSWGDESYQLIVNHSSFEATSNGQMRGFDSKDLEMIVHS</sequence>
<protein>
    <submittedName>
        <fullName evidence="1">Uncharacterized protein</fullName>
    </submittedName>
</protein>
<dbReference type="Proteomes" id="UP000824120">
    <property type="component" value="Chromosome 12"/>
</dbReference>
<proteinExistence type="predicted"/>
<keyword evidence="2" id="KW-1185">Reference proteome</keyword>
<organism evidence="1 2">
    <name type="scientific">Solanum commersonii</name>
    <name type="common">Commerson's wild potato</name>
    <name type="synonym">Commerson's nightshade</name>
    <dbReference type="NCBI Taxonomy" id="4109"/>
    <lineage>
        <taxon>Eukaryota</taxon>
        <taxon>Viridiplantae</taxon>
        <taxon>Streptophyta</taxon>
        <taxon>Embryophyta</taxon>
        <taxon>Tracheophyta</taxon>
        <taxon>Spermatophyta</taxon>
        <taxon>Magnoliopsida</taxon>
        <taxon>eudicotyledons</taxon>
        <taxon>Gunneridae</taxon>
        <taxon>Pentapetalae</taxon>
        <taxon>asterids</taxon>
        <taxon>lamiids</taxon>
        <taxon>Solanales</taxon>
        <taxon>Solanaceae</taxon>
        <taxon>Solanoideae</taxon>
        <taxon>Solaneae</taxon>
        <taxon>Solanum</taxon>
    </lineage>
</organism>
<gene>
    <name evidence="1" type="ORF">H5410_060579</name>
</gene>
<evidence type="ECO:0000313" key="2">
    <source>
        <dbReference type="Proteomes" id="UP000824120"/>
    </source>
</evidence>
<accession>A0A9J5W5G2</accession>
<reference evidence="1 2" key="1">
    <citation type="submission" date="2020-09" db="EMBL/GenBank/DDBJ databases">
        <title>De no assembly of potato wild relative species, Solanum commersonii.</title>
        <authorList>
            <person name="Cho K."/>
        </authorList>
    </citation>
    <scope>NUCLEOTIDE SEQUENCE [LARGE SCALE GENOMIC DNA]</scope>
    <source>
        <strain evidence="1">LZ3.2</strain>
        <tissue evidence="1">Leaf</tissue>
    </source>
</reference>
<name>A0A9J5W5G2_SOLCO</name>
<comment type="caution">
    <text evidence="1">The sequence shown here is derived from an EMBL/GenBank/DDBJ whole genome shotgun (WGS) entry which is preliminary data.</text>
</comment>
<dbReference type="AlphaFoldDB" id="A0A9J5W5G2"/>
<dbReference type="OrthoDB" id="1194650at2759"/>